<comment type="similarity">
    <text evidence="3">Belongs to the UbiH/COQ6 family.</text>
</comment>
<dbReference type="InterPro" id="IPR051205">
    <property type="entry name" value="UbiH/COQ6_monooxygenase"/>
</dbReference>
<proteinExistence type="inferred from homology"/>
<evidence type="ECO:0000313" key="10">
    <source>
        <dbReference type="Proteomes" id="UP000068447"/>
    </source>
</evidence>
<dbReference type="UniPathway" id="UPA00232"/>
<sequence>MAKTQKYDLIIAGGGTVGCLLALSLATSGLKIAVVEARAYARDPLQSPHPGFDSRSIALSHQSASYLNHLGLQTKLQHNSTPIKQIKVSDQGHTGQCLLDHRQQGVGALGYVISQQQLGTMLYEPVKDSPDIKWHCPDSIAGLRQHQQHIEVSLTSGGQLSAQLLIVAEGGKSATANMLGPEPQIDDYRQVAIVANVQTDQPHESRAYERFTAQGPLALLPNRDKGFGLVWSVAVERLGQLEQMADAAFLQQLQQAFGYSAGRFCGVGRRDSYPLALVRLDRTIAHRAVVIGNAAHTLHPIAGQGFNLGLRDAECLANLLLQANKQNADLGEPTLLQAYGRQREQDQQQVINRTDALVRFFSNRHWPLTMGRNLGLGLLDMCPPLRFRLAQSAMGYGGRNGAD</sequence>
<evidence type="ECO:0000256" key="2">
    <source>
        <dbReference type="ARBA" id="ARBA00004749"/>
    </source>
</evidence>
<evidence type="ECO:0000256" key="1">
    <source>
        <dbReference type="ARBA" id="ARBA00001974"/>
    </source>
</evidence>
<dbReference type="PROSITE" id="PS51257">
    <property type="entry name" value="PROKAR_LIPOPROTEIN"/>
    <property type="match status" value="1"/>
</dbReference>
<dbReference type="STRING" id="1526571.AT746_15420"/>
<keyword evidence="7" id="KW-0503">Monooxygenase</keyword>
<dbReference type="InterPro" id="IPR018168">
    <property type="entry name" value="Ubi_Hdrlase_CS"/>
</dbReference>
<dbReference type="InterPro" id="IPR002938">
    <property type="entry name" value="FAD-bd"/>
</dbReference>
<dbReference type="Pfam" id="PF01494">
    <property type="entry name" value="FAD_binding_3"/>
    <property type="match status" value="1"/>
</dbReference>
<gene>
    <name evidence="9" type="ORF">AT746_15420</name>
</gene>
<name>A0A0U2ZKH9_9ALTE</name>
<dbReference type="PANTHER" id="PTHR43876">
    <property type="entry name" value="UBIQUINONE BIOSYNTHESIS MONOOXYGENASE COQ6, MITOCHONDRIAL"/>
    <property type="match status" value="1"/>
</dbReference>
<evidence type="ECO:0000256" key="5">
    <source>
        <dbReference type="ARBA" id="ARBA00022827"/>
    </source>
</evidence>
<reference evidence="9 10" key="1">
    <citation type="submission" date="2015-12" db="EMBL/GenBank/DDBJ databases">
        <title>Complete genome of Lacimicrobium alkaliphilum KCTC 32984.</title>
        <authorList>
            <person name="Kim S.-G."/>
            <person name="Lee Y.-J."/>
        </authorList>
    </citation>
    <scope>NUCLEOTIDE SEQUENCE [LARGE SCALE GENOMIC DNA]</scope>
    <source>
        <strain evidence="9 10">YelD216</strain>
    </source>
</reference>
<dbReference type="GO" id="GO:0071949">
    <property type="term" value="F:FAD binding"/>
    <property type="evidence" value="ECO:0007669"/>
    <property type="project" value="InterPro"/>
</dbReference>
<evidence type="ECO:0000259" key="8">
    <source>
        <dbReference type="Pfam" id="PF01494"/>
    </source>
</evidence>
<dbReference type="PANTHER" id="PTHR43876:SF8">
    <property type="entry name" value="2-OCTAPRENYL-6-METHOXYPHENOL HYDROXYLASE"/>
    <property type="match status" value="1"/>
</dbReference>
<dbReference type="PROSITE" id="PS01304">
    <property type="entry name" value="UBIH"/>
    <property type="match status" value="1"/>
</dbReference>
<dbReference type="KEGG" id="lal:AT746_15420"/>
<evidence type="ECO:0000313" key="9">
    <source>
        <dbReference type="EMBL" id="ALS99511.1"/>
    </source>
</evidence>
<dbReference type="Gene3D" id="3.50.50.60">
    <property type="entry name" value="FAD/NAD(P)-binding domain"/>
    <property type="match status" value="2"/>
</dbReference>
<dbReference type="NCBIfam" id="TIGR01988">
    <property type="entry name" value="Ubi-OHases"/>
    <property type="match status" value="1"/>
</dbReference>
<dbReference type="PRINTS" id="PR00420">
    <property type="entry name" value="RNGMNOXGNASE"/>
</dbReference>
<comment type="pathway">
    <text evidence="2">Cofactor biosynthesis; ubiquinone biosynthesis.</text>
</comment>
<dbReference type="NCBIfam" id="NF004356">
    <property type="entry name" value="PRK05732.1"/>
    <property type="match status" value="1"/>
</dbReference>
<keyword evidence="6" id="KW-0560">Oxidoreductase</keyword>
<dbReference type="EMBL" id="CP013650">
    <property type="protein sequence ID" value="ALS99511.1"/>
    <property type="molecule type" value="Genomic_DNA"/>
</dbReference>
<protein>
    <recommendedName>
        <fullName evidence="8">FAD-binding domain-containing protein</fullName>
    </recommendedName>
</protein>
<dbReference type="InterPro" id="IPR011295">
    <property type="entry name" value="UbiH"/>
</dbReference>
<feature type="domain" description="FAD-binding" evidence="8">
    <location>
        <begin position="7"/>
        <end position="353"/>
    </location>
</feature>
<organism evidence="9 10">
    <name type="scientific">Lacimicrobium alkaliphilum</name>
    <dbReference type="NCBI Taxonomy" id="1526571"/>
    <lineage>
        <taxon>Bacteria</taxon>
        <taxon>Pseudomonadati</taxon>
        <taxon>Pseudomonadota</taxon>
        <taxon>Gammaproteobacteria</taxon>
        <taxon>Alteromonadales</taxon>
        <taxon>Alteromonadaceae</taxon>
        <taxon>Lacimicrobium</taxon>
    </lineage>
</organism>
<dbReference type="GO" id="GO:0008681">
    <property type="term" value="F:2-octaprenyl-6-methoxyphenol hydroxylase activity"/>
    <property type="evidence" value="ECO:0007669"/>
    <property type="project" value="InterPro"/>
</dbReference>
<dbReference type="RefSeq" id="WP_062481993.1">
    <property type="nucleotide sequence ID" value="NZ_CP013650.1"/>
</dbReference>
<dbReference type="InterPro" id="IPR036188">
    <property type="entry name" value="FAD/NAD-bd_sf"/>
</dbReference>
<dbReference type="Proteomes" id="UP000068447">
    <property type="component" value="Chromosome"/>
</dbReference>
<dbReference type="AlphaFoldDB" id="A0A0U2ZKH9"/>
<dbReference type="SUPFAM" id="SSF51905">
    <property type="entry name" value="FAD/NAD(P)-binding domain"/>
    <property type="match status" value="1"/>
</dbReference>
<comment type="cofactor">
    <cofactor evidence="1">
        <name>FAD</name>
        <dbReference type="ChEBI" id="CHEBI:57692"/>
    </cofactor>
</comment>
<dbReference type="OrthoDB" id="9769565at2"/>
<dbReference type="GO" id="GO:0006744">
    <property type="term" value="P:ubiquinone biosynthetic process"/>
    <property type="evidence" value="ECO:0007669"/>
    <property type="project" value="UniProtKB-UniPathway"/>
</dbReference>
<keyword evidence="5" id="KW-0274">FAD</keyword>
<evidence type="ECO:0000256" key="7">
    <source>
        <dbReference type="ARBA" id="ARBA00023033"/>
    </source>
</evidence>
<keyword evidence="4" id="KW-0285">Flavoprotein</keyword>
<keyword evidence="10" id="KW-1185">Reference proteome</keyword>
<evidence type="ECO:0000256" key="4">
    <source>
        <dbReference type="ARBA" id="ARBA00022630"/>
    </source>
</evidence>
<dbReference type="NCBIfam" id="TIGR01984">
    <property type="entry name" value="UbiH"/>
    <property type="match status" value="1"/>
</dbReference>
<evidence type="ECO:0000256" key="6">
    <source>
        <dbReference type="ARBA" id="ARBA00023002"/>
    </source>
</evidence>
<dbReference type="InterPro" id="IPR010971">
    <property type="entry name" value="UbiH/COQ6"/>
</dbReference>
<accession>A0A0U2ZKH9</accession>
<evidence type="ECO:0000256" key="3">
    <source>
        <dbReference type="ARBA" id="ARBA00005349"/>
    </source>
</evidence>